<name>A0A1I2QQ89_9GAMM</name>
<reference evidence="2" key="1">
    <citation type="submission" date="2016-10" db="EMBL/GenBank/DDBJ databases">
        <authorList>
            <person name="Varghese N."/>
            <person name="Submissions S."/>
        </authorList>
    </citation>
    <scope>NUCLEOTIDE SEQUENCE [LARGE SCALE GENOMIC DNA]</scope>
    <source>
        <strain evidence="2">CGMCC 1.10971</strain>
    </source>
</reference>
<dbReference type="AlphaFoldDB" id="A0A1I2QQ89"/>
<dbReference type="EMBL" id="FOOU01000005">
    <property type="protein sequence ID" value="SFG29459.1"/>
    <property type="molecule type" value="Genomic_DNA"/>
</dbReference>
<sequence length="40" mass="4800">MLHGVYQATLSSYKAEMYFTHLLHALPKREYNDKKDYHVT</sequence>
<organism evidence="1 2">
    <name type="scientific">Neptunomonas qingdaonensis</name>
    <dbReference type="NCBI Taxonomy" id="1045558"/>
    <lineage>
        <taxon>Bacteria</taxon>
        <taxon>Pseudomonadati</taxon>
        <taxon>Pseudomonadota</taxon>
        <taxon>Gammaproteobacteria</taxon>
        <taxon>Oceanospirillales</taxon>
        <taxon>Oceanospirillaceae</taxon>
        <taxon>Neptunomonas</taxon>
    </lineage>
</organism>
<dbReference type="Proteomes" id="UP000198623">
    <property type="component" value="Unassembled WGS sequence"/>
</dbReference>
<keyword evidence="2" id="KW-1185">Reference proteome</keyword>
<accession>A0A1I2QQ89</accession>
<protein>
    <submittedName>
        <fullName evidence="1">Uncharacterized protein</fullName>
    </submittedName>
</protein>
<evidence type="ECO:0000313" key="1">
    <source>
        <dbReference type="EMBL" id="SFG29459.1"/>
    </source>
</evidence>
<dbReference type="STRING" id="1045558.SAMN05216175_10536"/>
<gene>
    <name evidence="1" type="ORF">SAMN05216175_10536</name>
</gene>
<proteinExistence type="predicted"/>
<evidence type="ECO:0000313" key="2">
    <source>
        <dbReference type="Proteomes" id="UP000198623"/>
    </source>
</evidence>